<organism evidence="2 3">
    <name type="scientific">Entotheonella factor</name>
    <dbReference type="NCBI Taxonomy" id="1429438"/>
    <lineage>
        <taxon>Bacteria</taxon>
        <taxon>Pseudomonadati</taxon>
        <taxon>Nitrospinota/Tectimicrobiota group</taxon>
        <taxon>Candidatus Tectimicrobiota</taxon>
        <taxon>Candidatus Entotheonellia</taxon>
        <taxon>Candidatus Entotheonellales</taxon>
        <taxon>Candidatus Entotheonellaceae</taxon>
        <taxon>Candidatus Entotheonella</taxon>
    </lineage>
</organism>
<evidence type="ECO:0000313" key="2">
    <source>
        <dbReference type="EMBL" id="ETW93779.1"/>
    </source>
</evidence>
<dbReference type="HOGENOM" id="CLU_1783328_0_0_7"/>
<dbReference type="GO" id="GO:0008146">
    <property type="term" value="F:sulfotransferase activity"/>
    <property type="evidence" value="ECO:0007669"/>
    <property type="project" value="InterPro"/>
</dbReference>
<dbReference type="PANTHER" id="PTHR10605">
    <property type="entry name" value="HEPARAN SULFATE SULFOTRANSFERASE"/>
    <property type="match status" value="1"/>
</dbReference>
<evidence type="ECO:0000313" key="3">
    <source>
        <dbReference type="Proteomes" id="UP000019141"/>
    </source>
</evidence>
<comment type="caution">
    <text evidence="2">The sequence shown here is derived from an EMBL/GenBank/DDBJ whole genome shotgun (WGS) entry which is preliminary data.</text>
</comment>
<dbReference type="AlphaFoldDB" id="W4L7B9"/>
<dbReference type="InterPro" id="IPR027417">
    <property type="entry name" value="P-loop_NTPase"/>
</dbReference>
<gene>
    <name evidence="2" type="ORF">ETSY1_37760</name>
</gene>
<accession>W4L7B9</accession>
<protein>
    <recommendedName>
        <fullName evidence="4">Sulfotransferase domain-containing protein</fullName>
    </recommendedName>
</protein>
<dbReference type="Pfam" id="PF13469">
    <property type="entry name" value="Sulfotransfer_3"/>
    <property type="match status" value="1"/>
</dbReference>
<evidence type="ECO:0000256" key="1">
    <source>
        <dbReference type="ARBA" id="ARBA00022679"/>
    </source>
</evidence>
<keyword evidence="1" id="KW-0808">Transferase</keyword>
<dbReference type="Gene3D" id="3.40.50.300">
    <property type="entry name" value="P-loop containing nucleotide triphosphate hydrolases"/>
    <property type="match status" value="1"/>
</dbReference>
<evidence type="ECO:0008006" key="4">
    <source>
        <dbReference type="Google" id="ProtNLM"/>
    </source>
</evidence>
<dbReference type="Proteomes" id="UP000019141">
    <property type="component" value="Unassembled WGS sequence"/>
</dbReference>
<dbReference type="EMBL" id="AZHW01001175">
    <property type="protein sequence ID" value="ETW93779.1"/>
    <property type="molecule type" value="Genomic_DNA"/>
</dbReference>
<sequence length="145" mass="16116">MTLPNFLVIGAGGSGTTAIYEYLRQHPQIYLTPQKETNFFGYEGQTLTFCGPGDHELVNESSITHLDAYQAQFDGITGEIAIGEVCPLYIFSASAPDCIRHYVPDVKLIAMLRHPADRAYTNYLHMLRDCSGVRTHLLKSHLIGV</sequence>
<reference evidence="2 3" key="1">
    <citation type="journal article" date="2014" name="Nature">
        <title>An environmental bacterial taxon with a large and distinct metabolic repertoire.</title>
        <authorList>
            <person name="Wilson M.C."/>
            <person name="Mori T."/>
            <person name="Ruckert C."/>
            <person name="Uria A.R."/>
            <person name="Helf M.J."/>
            <person name="Takada K."/>
            <person name="Gernert C."/>
            <person name="Steffens U.A."/>
            <person name="Heycke N."/>
            <person name="Schmitt S."/>
            <person name="Rinke C."/>
            <person name="Helfrich E.J."/>
            <person name="Brachmann A.O."/>
            <person name="Gurgui C."/>
            <person name="Wakimoto T."/>
            <person name="Kracht M."/>
            <person name="Crusemann M."/>
            <person name="Hentschel U."/>
            <person name="Abe I."/>
            <person name="Matsunaga S."/>
            <person name="Kalinowski J."/>
            <person name="Takeyama H."/>
            <person name="Piel J."/>
        </authorList>
    </citation>
    <scope>NUCLEOTIDE SEQUENCE [LARGE SCALE GENOMIC DNA]</scope>
    <source>
        <strain evidence="3">TSY1</strain>
    </source>
</reference>
<keyword evidence="3" id="KW-1185">Reference proteome</keyword>
<name>W4L7B9_ENTF1</name>
<dbReference type="InterPro" id="IPR037359">
    <property type="entry name" value="NST/OST"/>
</dbReference>
<dbReference type="PANTHER" id="PTHR10605:SF56">
    <property type="entry name" value="BIFUNCTIONAL HEPARAN SULFATE N-DEACETYLASE_N-SULFOTRANSFERASE"/>
    <property type="match status" value="1"/>
</dbReference>
<dbReference type="SUPFAM" id="SSF52540">
    <property type="entry name" value="P-loop containing nucleoside triphosphate hydrolases"/>
    <property type="match status" value="1"/>
</dbReference>
<proteinExistence type="predicted"/>